<dbReference type="Proteomes" id="UP000663720">
    <property type="component" value="Chromosome"/>
</dbReference>
<evidence type="ECO:0000256" key="5">
    <source>
        <dbReference type="PROSITE-ProRule" id="PRU01240"/>
    </source>
</evidence>
<feature type="domain" description="Peptidase S8/S53" evidence="6">
    <location>
        <begin position="230"/>
        <end position="446"/>
    </location>
</feature>
<dbReference type="GO" id="GO:0004252">
    <property type="term" value="F:serine-type endopeptidase activity"/>
    <property type="evidence" value="ECO:0007669"/>
    <property type="project" value="UniProtKB-UniRule"/>
</dbReference>
<comment type="similarity">
    <text evidence="1 5">Belongs to the peptidase S8 family.</text>
</comment>
<accession>A0A975GHV4</accession>
<proteinExistence type="inferred from homology"/>
<feature type="active site" description="Charge relay system" evidence="5">
    <location>
        <position position="267"/>
    </location>
</feature>
<dbReference type="PANTHER" id="PTHR43806:SF11">
    <property type="entry name" value="CEREVISIN-RELATED"/>
    <property type="match status" value="1"/>
</dbReference>
<dbReference type="RefSeq" id="WP_207687936.1">
    <property type="nucleotide sequence ID" value="NZ_CP061799.1"/>
</dbReference>
<reference evidence="8" key="1">
    <citation type="journal article" date="2021" name="Microb. Physiol.">
        <title>Proteogenomic Insights into the Physiology of Marine, Sulfate-Reducing, Filamentous Desulfonema limicola and Desulfonema magnum.</title>
        <authorList>
            <person name="Schnaars V."/>
            <person name="Wohlbrand L."/>
            <person name="Scheve S."/>
            <person name="Hinrichs C."/>
            <person name="Reinhardt R."/>
            <person name="Rabus R."/>
        </authorList>
    </citation>
    <scope>NUCLEOTIDE SEQUENCE</scope>
    <source>
        <strain evidence="8">5ac10</strain>
    </source>
</reference>
<evidence type="ECO:0000256" key="3">
    <source>
        <dbReference type="ARBA" id="ARBA00022801"/>
    </source>
</evidence>
<dbReference type="Gene3D" id="3.40.50.200">
    <property type="entry name" value="Peptidase S8/S53 domain"/>
    <property type="match status" value="1"/>
</dbReference>
<evidence type="ECO:0000256" key="1">
    <source>
        <dbReference type="ARBA" id="ARBA00011073"/>
    </source>
</evidence>
<keyword evidence="2 5" id="KW-0645">Protease</keyword>
<dbReference type="Pfam" id="PF22148">
    <property type="entry name" value="Fervidolysin_NPro-like"/>
    <property type="match status" value="1"/>
</dbReference>
<feature type="domain" description="Fervidolysin-like N-terminal prodomain" evidence="7">
    <location>
        <begin position="126"/>
        <end position="198"/>
    </location>
</feature>
<protein>
    <submittedName>
        <fullName evidence="8">Peptidase S8/S53 domain-containing protein</fullName>
    </submittedName>
</protein>
<feature type="active site" description="Charge relay system" evidence="5">
    <location>
        <position position="421"/>
    </location>
</feature>
<feature type="active site" description="Charge relay system" evidence="5">
    <location>
        <position position="235"/>
    </location>
</feature>
<organism evidence="8 9">
    <name type="scientific">Desulfonema limicola</name>
    <dbReference type="NCBI Taxonomy" id="45656"/>
    <lineage>
        <taxon>Bacteria</taxon>
        <taxon>Pseudomonadati</taxon>
        <taxon>Thermodesulfobacteriota</taxon>
        <taxon>Desulfobacteria</taxon>
        <taxon>Desulfobacterales</taxon>
        <taxon>Desulfococcaceae</taxon>
        <taxon>Desulfonema</taxon>
    </lineage>
</organism>
<evidence type="ECO:0000256" key="2">
    <source>
        <dbReference type="ARBA" id="ARBA00022670"/>
    </source>
</evidence>
<dbReference type="PANTHER" id="PTHR43806">
    <property type="entry name" value="PEPTIDASE S8"/>
    <property type="match status" value="1"/>
</dbReference>
<dbReference type="GO" id="GO:0006508">
    <property type="term" value="P:proteolysis"/>
    <property type="evidence" value="ECO:0007669"/>
    <property type="project" value="UniProtKB-KW"/>
</dbReference>
<dbReference type="AlphaFoldDB" id="A0A975GHV4"/>
<keyword evidence="9" id="KW-1185">Reference proteome</keyword>
<dbReference type="SUPFAM" id="SSF52743">
    <property type="entry name" value="Subtilisin-like"/>
    <property type="match status" value="1"/>
</dbReference>
<evidence type="ECO:0000256" key="4">
    <source>
        <dbReference type="ARBA" id="ARBA00022825"/>
    </source>
</evidence>
<evidence type="ECO:0000259" key="7">
    <source>
        <dbReference type="Pfam" id="PF22148"/>
    </source>
</evidence>
<dbReference type="InterPro" id="IPR000209">
    <property type="entry name" value="Peptidase_S8/S53_dom"/>
</dbReference>
<dbReference type="InterPro" id="IPR054399">
    <property type="entry name" value="Fervidolysin-like_N_prodom"/>
</dbReference>
<dbReference type="EMBL" id="CP061799">
    <property type="protein sequence ID" value="QTA81960.1"/>
    <property type="molecule type" value="Genomic_DNA"/>
</dbReference>
<dbReference type="Pfam" id="PF00082">
    <property type="entry name" value="Peptidase_S8"/>
    <property type="match status" value="1"/>
</dbReference>
<dbReference type="InterPro" id="IPR050131">
    <property type="entry name" value="Peptidase_S8_subtilisin-like"/>
</dbReference>
<dbReference type="InterPro" id="IPR036852">
    <property type="entry name" value="Peptidase_S8/S53_dom_sf"/>
</dbReference>
<name>A0A975GHV4_9BACT</name>
<dbReference type="PROSITE" id="PS51892">
    <property type="entry name" value="SUBTILASE"/>
    <property type="match status" value="1"/>
</dbReference>
<keyword evidence="4 5" id="KW-0720">Serine protease</keyword>
<dbReference type="KEGG" id="dli:dnl_43200"/>
<gene>
    <name evidence="8" type="ORF">dnl_43200</name>
</gene>
<evidence type="ECO:0000259" key="6">
    <source>
        <dbReference type="Pfam" id="PF00082"/>
    </source>
</evidence>
<evidence type="ECO:0000313" key="9">
    <source>
        <dbReference type="Proteomes" id="UP000663720"/>
    </source>
</evidence>
<keyword evidence="3 5" id="KW-0378">Hydrolase</keyword>
<evidence type="ECO:0000313" key="8">
    <source>
        <dbReference type="EMBL" id="QTA81960.1"/>
    </source>
</evidence>
<sequence length="456" mass="48757">MVIFAGIVNPAISGSLELHLEGERLTLHAESAGLQDILRAIAKQGIAVQVDPLLNPEISISFYNKDIQQGLKSIFKSLGYVLIWESVSGSSDIYLAEIQVFEQGRKAFIKPLKIRDSFDIARNPENGSLFVRDEILLRRKMGMPLAEFEKIINNINGIITDKNDVLGIYKVQLPENTDIPALVKELGKISNIAGAEPNYAYPISLPYRNIAGNPSFPEHNFSFASAGTASVAVLDSGLLPGYGLDELVVASLDAVNPENSISDGLGHGTQMALIASGVIKPDGVLDNDKEAVPVIPIRAFDDNGVTSSFSIMNSIDFALEKGARVLSLSWGSDTKSKFLEQAMEYADSKNLIVVASAGNEPTGKPVWPAAFPSVICVGALGPDGKPWDKSNYGSFVDLSAPGFASMPIGYKGEPGAYAGTSIATAYVTNIIARYLSKHPGASKQEVLTKGLGIKDQ</sequence>